<organism evidence="2">
    <name type="scientific">Schizaphis graminum</name>
    <name type="common">Green bug aphid</name>
    <dbReference type="NCBI Taxonomy" id="13262"/>
    <lineage>
        <taxon>Eukaryota</taxon>
        <taxon>Metazoa</taxon>
        <taxon>Ecdysozoa</taxon>
        <taxon>Arthropoda</taxon>
        <taxon>Hexapoda</taxon>
        <taxon>Insecta</taxon>
        <taxon>Pterygota</taxon>
        <taxon>Neoptera</taxon>
        <taxon>Paraneoptera</taxon>
        <taxon>Hemiptera</taxon>
        <taxon>Sternorrhyncha</taxon>
        <taxon>Aphidomorpha</taxon>
        <taxon>Aphidoidea</taxon>
        <taxon>Aphididae</taxon>
        <taxon>Aphidini</taxon>
        <taxon>Schizaphis</taxon>
    </lineage>
</organism>
<feature type="region of interest" description="Disordered" evidence="1">
    <location>
        <begin position="72"/>
        <end position="92"/>
    </location>
</feature>
<sequence length="227" mass="24473">MRRSQLCRKTDVLDFRRAAATHEMPRRPKKPVRPATTFNSRKTQNISNISTDGASIATRSACRRIRTAAGSRSRFPAAATPLPATSWSGSTTQCCTTRRNTCGGSTRRARSIVTGTRTVVAGGRPQLLRELFLGDGGQGPQQRRPRESLAGDGRIGEHDPVRVRPVSGDGHFGTVRPVVRGRVHRPSAQAAADGVAPTGHATVHRLSAFCRPSICGKRSPSTAKWCT</sequence>
<evidence type="ECO:0000313" key="2">
    <source>
        <dbReference type="EMBL" id="MBY32195.1"/>
    </source>
</evidence>
<proteinExistence type="predicted"/>
<feature type="compositionally biased region" description="Basic and acidic residues" evidence="1">
    <location>
        <begin position="144"/>
        <end position="162"/>
    </location>
</feature>
<protein>
    <submittedName>
        <fullName evidence="2">Uncharacterized protein</fullName>
    </submittedName>
</protein>
<evidence type="ECO:0000256" key="1">
    <source>
        <dbReference type="SAM" id="MobiDB-lite"/>
    </source>
</evidence>
<reference evidence="2" key="1">
    <citation type="submission" date="2018-04" db="EMBL/GenBank/DDBJ databases">
        <title>Transcriptome of Schizaphis graminum biotype I.</title>
        <authorList>
            <person name="Scully E.D."/>
            <person name="Geib S.M."/>
            <person name="Palmer N.A."/>
            <person name="Koch K."/>
            <person name="Bradshaw J."/>
            <person name="Heng-Moss T."/>
            <person name="Sarath G."/>
        </authorList>
    </citation>
    <scope>NUCLEOTIDE SEQUENCE</scope>
</reference>
<name>A0A2S2PS29_SCHGA</name>
<dbReference type="AlphaFoldDB" id="A0A2S2PS29"/>
<gene>
    <name evidence="2" type="ORF">g.151892</name>
</gene>
<feature type="region of interest" description="Disordered" evidence="1">
    <location>
        <begin position="20"/>
        <end position="40"/>
    </location>
</feature>
<feature type="region of interest" description="Disordered" evidence="1">
    <location>
        <begin position="133"/>
        <end position="174"/>
    </location>
</feature>
<accession>A0A2S2PS29</accession>
<dbReference type="EMBL" id="GGMR01019576">
    <property type="protein sequence ID" value="MBY32195.1"/>
    <property type="molecule type" value="Transcribed_RNA"/>
</dbReference>